<dbReference type="Gene3D" id="2.160.20.110">
    <property type="match status" value="2"/>
</dbReference>
<evidence type="ECO:0000256" key="3">
    <source>
        <dbReference type="ARBA" id="ARBA00023295"/>
    </source>
</evidence>
<reference evidence="10" key="1">
    <citation type="journal article" date="2021" name="PeerJ">
        <title>Extensive microbial diversity within the chicken gut microbiome revealed by metagenomics and culture.</title>
        <authorList>
            <person name="Gilroy R."/>
            <person name="Ravi A."/>
            <person name="Getino M."/>
            <person name="Pursley I."/>
            <person name="Horton D.L."/>
            <person name="Alikhan N.F."/>
            <person name="Baker D."/>
            <person name="Gharbi K."/>
            <person name="Hall N."/>
            <person name="Watson M."/>
            <person name="Adriaenssens E.M."/>
            <person name="Foster-Nyarko E."/>
            <person name="Jarju S."/>
            <person name="Secka A."/>
            <person name="Antonio M."/>
            <person name="Oren A."/>
            <person name="Chaudhuri R.R."/>
            <person name="La Ragione R."/>
            <person name="Hildebrand F."/>
            <person name="Pallen M.J."/>
        </authorList>
    </citation>
    <scope>NUCLEOTIDE SEQUENCE</scope>
    <source>
        <strain evidence="10">CHK187-11901</strain>
    </source>
</reference>
<evidence type="ECO:0000256" key="4">
    <source>
        <dbReference type="PIRSR" id="PIRSR625705-1"/>
    </source>
</evidence>
<evidence type="ECO:0000259" key="8">
    <source>
        <dbReference type="Pfam" id="PF00728"/>
    </source>
</evidence>
<comment type="caution">
    <text evidence="10">The sequence shown here is derived from an EMBL/GenBank/DDBJ whole genome shotgun (WGS) entry which is preliminary data.</text>
</comment>
<dbReference type="Gene3D" id="3.30.379.10">
    <property type="entry name" value="Chitobiase/beta-hexosaminidase domain 2-like"/>
    <property type="match status" value="1"/>
</dbReference>
<dbReference type="Pfam" id="PF07554">
    <property type="entry name" value="FIVAR"/>
    <property type="match status" value="5"/>
</dbReference>
<dbReference type="PANTHER" id="PTHR43678">
    <property type="entry name" value="PUTATIVE (AFU_ORTHOLOGUE AFUA_2G00640)-RELATED"/>
    <property type="match status" value="1"/>
</dbReference>
<evidence type="ECO:0000313" key="10">
    <source>
        <dbReference type="EMBL" id="HJC35810.1"/>
    </source>
</evidence>
<dbReference type="InterPro" id="IPR052764">
    <property type="entry name" value="GH20_Enzymes"/>
</dbReference>
<dbReference type="SUPFAM" id="SSF51445">
    <property type="entry name" value="(Trans)glycosidases"/>
    <property type="match status" value="1"/>
</dbReference>
<keyword evidence="6" id="KW-0472">Membrane</keyword>
<dbReference type="Gene3D" id="1.20.1270.90">
    <property type="entry name" value="AF1782-like"/>
    <property type="match status" value="4"/>
</dbReference>
<evidence type="ECO:0000259" key="9">
    <source>
        <dbReference type="Pfam" id="PF02838"/>
    </source>
</evidence>
<gene>
    <name evidence="10" type="ORF">H9702_01610</name>
</gene>
<reference evidence="10" key="2">
    <citation type="submission" date="2021-04" db="EMBL/GenBank/DDBJ databases">
        <authorList>
            <person name="Gilroy R."/>
        </authorList>
    </citation>
    <scope>NUCLEOTIDE SEQUENCE</scope>
    <source>
        <strain evidence="10">CHK187-11901</strain>
    </source>
</reference>
<keyword evidence="2" id="KW-0378">Hydrolase</keyword>
<dbReference type="InterPro" id="IPR029018">
    <property type="entry name" value="Hex-like_dom2"/>
</dbReference>
<dbReference type="GO" id="GO:0005975">
    <property type="term" value="P:carbohydrate metabolic process"/>
    <property type="evidence" value="ECO:0007669"/>
    <property type="project" value="InterPro"/>
</dbReference>
<feature type="domain" description="Beta-hexosaminidase bacterial type N-terminal" evidence="9">
    <location>
        <begin position="413"/>
        <end position="536"/>
    </location>
</feature>
<organism evidence="10 11">
    <name type="scientific">Candidatus Merdibacter merdavium</name>
    <dbReference type="NCBI Taxonomy" id="2838692"/>
    <lineage>
        <taxon>Bacteria</taxon>
        <taxon>Bacillati</taxon>
        <taxon>Bacillota</taxon>
        <taxon>Erysipelotrichia</taxon>
        <taxon>Erysipelotrichales</taxon>
        <taxon>Erysipelotrichaceae</taxon>
        <taxon>Merdibacter</taxon>
    </lineage>
</organism>
<feature type="transmembrane region" description="Helical" evidence="6">
    <location>
        <begin position="1742"/>
        <end position="1761"/>
    </location>
</feature>
<comment type="similarity">
    <text evidence="1">Belongs to the glycosyl hydrolase 20 family.</text>
</comment>
<dbReference type="InterPro" id="IPR025705">
    <property type="entry name" value="Beta_hexosaminidase_sua/sub"/>
</dbReference>
<feature type="signal peptide" evidence="7">
    <location>
        <begin position="1"/>
        <end position="28"/>
    </location>
</feature>
<dbReference type="Pfam" id="PF00728">
    <property type="entry name" value="Glyco_hydro_20"/>
    <property type="match status" value="1"/>
</dbReference>
<dbReference type="Pfam" id="PF02838">
    <property type="entry name" value="Glyco_hydro_20b"/>
    <property type="match status" value="1"/>
</dbReference>
<evidence type="ECO:0000256" key="6">
    <source>
        <dbReference type="SAM" id="Phobius"/>
    </source>
</evidence>
<evidence type="ECO:0000313" key="11">
    <source>
        <dbReference type="Proteomes" id="UP000823896"/>
    </source>
</evidence>
<name>A0A9D2NR50_9FIRM</name>
<evidence type="ECO:0000256" key="5">
    <source>
        <dbReference type="SAM" id="Coils"/>
    </source>
</evidence>
<keyword evidence="3" id="KW-0326">Glycosidase</keyword>
<dbReference type="Proteomes" id="UP000823896">
    <property type="component" value="Unassembled WGS sequence"/>
</dbReference>
<evidence type="ECO:0000256" key="1">
    <source>
        <dbReference type="ARBA" id="ARBA00006285"/>
    </source>
</evidence>
<dbReference type="GO" id="GO:0004563">
    <property type="term" value="F:beta-N-acetylhexosaminidase activity"/>
    <property type="evidence" value="ECO:0007669"/>
    <property type="project" value="InterPro"/>
</dbReference>
<protein>
    <submittedName>
        <fullName evidence="10">Family 20 glycosylhydrolase</fullName>
    </submittedName>
</protein>
<keyword evidence="6" id="KW-0812">Transmembrane</keyword>
<dbReference type="PANTHER" id="PTHR43678:SF1">
    <property type="entry name" value="BETA-N-ACETYLHEXOSAMINIDASE"/>
    <property type="match status" value="1"/>
</dbReference>
<feature type="coiled-coil region" evidence="5">
    <location>
        <begin position="1611"/>
        <end position="1647"/>
    </location>
</feature>
<dbReference type="EMBL" id="DWWM01000006">
    <property type="protein sequence ID" value="HJC35810.1"/>
    <property type="molecule type" value="Genomic_DNA"/>
</dbReference>
<proteinExistence type="inferred from homology"/>
<keyword evidence="6" id="KW-1133">Transmembrane helix</keyword>
<feature type="chain" id="PRO_5039205154" evidence="7">
    <location>
        <begin position="29"/>
        <end position="1766"/>
    </location>
</feature>
<accession>A0A9D2NR50</accession>
<sequence length="1766" mass="193091">MKKLSKMLLSLLLGCGIIFSSFPHVILAQEEQAEYVLEGEGTLENPYLVQSEEDLMQMASLVEKDEEKASASYRLTRDLSMEGYDFEGIGKTNPFTGIFDGNGFTIDDLHIVSQAKRVGLFSQLCGTVKNLTIGQNSVIEGNQYVGGIAGYSLQAEVLNCASYATVKAEVSDAGGLIGQMNSGSLLNSFARAKIETGKETAGGLAGYSGNLNAPSQPAVIRNCYSASEVSSQRYYASAVGYDDPAYPTTFENVYYDYDLCSSGPVGNHTTAAVQKKSTEWMQSYELVNALNELSVLETGWNTWVETDTYPEYGAIENELKDFMESIPDEPEIENGQIILPVSESGRYQTVLAGSDRKQVIDLDGYVYTPLVEQRVNLIYDIYDTQKERITTRLDRNVVKTVQGRYTDGGNACPNVVPSLQEWKGESGFFNLNENAAIIADMASADTAKQIAAMIDDMCGISLSVKTDTFGKAGDIILRQDGKLMSELGEEGYYLDIQDQVIITAADDAGLYYGGVSIAQILYQNKAAIPKGIARDYPAYEIRSGMIDVGRRFIPLDYVAEIVRYMSWFKMNEIHLHINENGGEYDSGFMIESKRYPQLNSNNGEYIWTQDEYRQFQKDARRYHMDVVTEIDSPGHATIFGKINPDIVQGANFDLSNHYDESVSLMKSIYDEFLDGEDPVFQSAVFHIGTDESNNTNENMRRYINEMLTYVKAKDNIDEVRFWGNLSLYTGNTKVTNDATIQIWDAPDQRVDEALEAGYDVLNSTSCMLYIVPGAGAGPIFPDYWDPVKLYDMWGGASDFTTHALSDPYMIGNRNYYAEYDLLKGNPQIRGAEFCIWNDSAGGISDFDLFSRARSFIAVVAEKTWYGDEDAYVDGKAFMEKVEQIDQRAPSANPARYVPSATPKVAAYDFENTEGQIVFDTENQYDGTLHDAQIKAIGEDHVLKLDGAGSMQLPFDSLGFPYTVEFDLYLDGEQEEDAALFSSDDCTIYLNYEDRGLGFVRGKYGFTFDMEIPQDQWVHIVMTSKAPHYPGVDDTIVLIGDSWYSATKISGPGSQKSTTSLIGTKEIGSKIRGMMDNLALYQAHIAEIDDLEAAHLDGTGTKDDPYLIASAQDLTAFSLLTSIRNYENEYFVLTDDIDMSEVKFTPAGQQPFAGTLDGQGHVIKHLTIDSSTSETGLFHAIEKGTVKNLGIDGGEIKGTGRVGAIAGRTMYAVIQNCFNTSDVIGTSDVGGLVGMYNNSYMGNCYNLGNITGSHDGASFGGLVGSSNRSLDPETSSVIENCYNLGLVNSEDGRYAGSLIGYLETQEEFMQTYRSLYYLQGEDPTGFGLFEGMEALNEEDFYHGTLLQLLNDGKKADQEDWVEAENGLPIFRYQQNKCVASQAAIQALQNMLDKANAIESKDDALNAAIASAQAVLDKEAPTTTEVVTALLDLSEAMQALNTDESEDALRKDVQATIDFIKENILTNVDGIRPGKVQALKDAVAAAKELLADPDASADALKAANKAMTKAAQELWEIVSKAELNALITAAKGYLDGDYTAESLEALQAAIDAAQTVAANDDATTAEVTQAITNLSDAIANLEKITLDTSALEHEIELVTEMIANLDDYVPSSVEGLQEKLDAAKAALENAASQAEIDEATDTLREARLNARTKADVSALEELIAHVNSLDLRAYTAESADSVLVLADRALAKMNDPQITQEEVDALAEELQSAIDVLQPVSEENVTTPDNGTTSDPTNTAAANMSGMMIALMAAAGAAAIAAYRRKRS</sequence>
<feature type="domain" description="Glycoside hydrolase family 20 catalytic" evidence="8">
    <location>
        <begin position="539"/>
        <end position="865"/>
    </location>
</feature>
<keyword evidence="7" id="KW-0732">Signal</keyword>
<feature type="active site" description="Proton donor" evidence="4">
    <location>
        <position position="691"/>
    </location>
</feature>
<keyword evidence="5" id="KW-0175">Coiled coil</keyword>
<dbReference type="SUPFAM" id="SSF49899">
    <property type="entry name" value="Concanavalin A-like lectins/glucanases"/>
    <property type="match status" value="1"/>
</dbReference>
<dbReference type="InterPro" id="IPR017853">
    <property type="entry name" value="GH"/>
</dbReference>
<evidence type="ECO:0000256" key="7">
    <source>
        <dbReference type="SAM" id="SignalP"/>
    </source>
</evidence>
<dbReference type="Gene3D" id="3.20.20.80">
    <property type="entry name" value="Glycosidases"/>
    <property type="match status" value="1"/>
</dbReference>
<dbReference type="InterPro" id="IPR015882">
    <property type="entry name" value="HEX_bac_N"/>
</dbReference>
<dbReference type="InterPro" id="IPR013320">
    <property type="entry name" value="ConA-like_dom_sf"/>
</dbReference>
<dbReference type="InterPro" id="IPR015883">
    <property type="entry name" value="Glyco_hydro_20_cat"/>
</dbReference>
<dbReference type="PRINTS" id="PR00738">
    <property type="entry name" value="GLHYDRLASE20"/>
</dbReference>
<evidence type="ECO:0000256" key="2">
    <source>
        <dbReference type="ARBA" id="ARBA00022801"/>
    </source>
</evidence>
<dbReference type="SUPFAM" id="SSF55545">
    <property type="entry name" value="beta-N-acetylhexosaminidase-like domain"/>
    <property type="match status" value="1"/>
</dbReference>
<dbReference type="CDD" id="cd06564">
    <property type="entry name" value="GH20_DspB_LnbB-like"/>
    <property type="match status" value="1"/>
</dbReference>